<dbReference type="Proteomes" id="UP001597079">
    <property type="component" value="Unassembled WGS sequence"/>
</dbReference>
<evidence type="ECO:0000259" key="2">
    <source>
        <dbReference type="Pfam" id="PF08241"/>
    </source>
</evidence>
<dbReference type="RefSeq" id="WP_377942990.1">
    <property type="nucleotide sequence ID" value="NZ_JBHUCX010000024.1"/>
</dbReference>
<accession>A0ABW4JFR8</accession>
<reference evidence="4" key="1">
    <citation type="journal article" date="2019" name="Int. J. Syst. Evol. Microbiol.">
        <title>The Global Catalogue of Microorganisms (GCM) 10K type strain sequencing project: providing services to taxonomists for standard genome sequencing and annotation.</title>
        <authorList>
            <consortium name="The Broad Institute Genomics Platform"/>
            <consortium name="The Broad Institute Genome Sequencing Center for Infectious Disease"/>
            <person name="Wu L."/>
            <person name="Ma J."/>
        </authorList>
    </citation>
    <scope>NUCLEOTIDE SEQUENCE [LARGE SCALE GENOMIC DNA]</scope>
    <source>
        <strain evidence="4">CGMCC 1.12286</strain>
    </source>
</reference>
<dbReference type="EC" id="2.1.1.-" evidence="3"/>
<proteinExistence type="predicted"/>
<dbReference type="Pfam" id="PF08241">
    <property type="entry name" value="Methyltransf_11"/>
    <property type="match status" value="1"/>
</dbReference>
<protein>
    <submittedName>
        <fullName evidence="3">Class I SAM-dependent methyltransferase</fullName>
        <ecNumber evidence="3">2.1.1.-</ecNumber>
    </submittedName>
</protein>
<feature type="domain" description="Methyltransferase type 11" evidence="2">
    <location>
        <begin position="39"/>
        <end position="133"/>
    </location>
</feature>
<organism evidence="3 4">
    <name type="scientific">Alicyclobacillus fodiniaquatilis</name>
    <dbReference type="NCBI Taxonomy" id="1661150"/>
    <lineage>
        <taxon>Bacteria</taxon>
        <taxon>Bacillati</taxon>
        <taxon>Bacillota</taxon>
        <taxon>Bacilli</taxon>
        <taxon>Bacillales</taxon>
        <taxon>Alicyclobacillaceae</taxon>
        <taxon>Alicyclobacillus</taxon>
    </lineage>
</organism>
<dbReference type="InterPro" id="IPR029063">
    <property type="entry name" value="SAM-dependent_MTases_sf"/>
</dbReference>
<dbReference type="InterPro" id="IPR013216">
    <property type="entry name" value="Methyltransf_11"/>
</dbReference>
<evidence type="ECO:0000313" key="3">
    <source>
        <dbReference type="EMBL" id="MFD1675132.1"/>
    </source>
</evidence>
<gene>
    <name evidence="3" type="ORF">ACFSB2_10540</name>
</gene>
<comment type="caution">
    <text evidence="3">The sequence shown here is derived from an EMBL/GenBank/DDBJ whole genome shotgun (WGS) entry which is preliminary data.</text>
</comment>
<dbReference type="PANTHER" id="PTHR44068:SF11">
    <property type="entry name" value="GERANYL DIPHOSPHATE 2-C-METHYLTRANSFERASE"/>
    <property type="match status" value="1"/>
</dbReference>
<dbReference type="CDD" id="cd02440">
    <property type="entry name" value="AdoMet_MTases"/>
    <property type="match status" value="1"/>
</dbReference>
<evidence type="ECO:0000256" key="1">
    <source>
        <dbReference type="ARBA" id="ARBA00022679"/>
    </source>
</evidence>
<dbReference type="Gene3D" id="3.40.50.150">
    <property type="entry name" value="Vaccinia Virus protein VP39"/>
    <property type="match status" value="1"/>
</dbReference>
<dbReference type="GO" id="GO:0032259">
    <property type="term" value="P:methylation"/>
    <property type="evidence" value="ECO:0007669"/>
    <property type="project" value="UniProtKB-KW"/>
</dbReference>
<keyword evidence="3" id="KW-0489">Methyltransferase</keyword>
<sequence>MDYHDVLARMGVANAHPGGQDATDFWLSQINLHEHTSVLDVGCGNGATACEMARKWNCDVTAIDIRPRMVKNTKKRALQQGLSVQALQASAEALPFTDHTFDFIACESVLVFVDNERALREFFRVLKPGGQMVDVEMLLLRPVTKAWKDEVKRIYGALEVPDLGTWKRKFQAVGFSPIRVLRSGPIDALTASGNQSDNSFVDASALSDPKVLRIVEENGHWLQANQRIMGYGIFLLTKHH</sequence>
<dbReference type="PANTHER" id="PTHR44068">
    <property type="entry name" value="ZGC:194242"/>
    <property type="match status" value="1"/>
</dbReference>
<name>A0ABW4JFR8_9BACL</name>
<keyword evidence="4" id="KW-1185">Reference proteome</keyword>
<dbReference type="InterPro" id="IPR050447">
    <property type="entry name" value="Erg6_SMT_methyltransf"/>
</dbReference>
<dbReference type="EMBL" id="JBHUCX010000024">
    <property type="protein sequence ID" value="MFD1675132.1"/>
    <property type="molecule type" value="Genomic_DNA"/>
</dbReference>
<dbReference type="SUPFAM" id="SSF53335">
    <property type="entry name" value="S-adenosyl-L-methionine-dependent methyltransferases"/>
    <property type="match status" value="1"/>
</dbReference>
<keyword evidence="1 3" id="KW-0808">Transferase</keyword>
<dbReference type="GO" id="GO:0008168">
    <property type="term" value="F:methyltransferase activity"/>
    <property type="evidence" value="ECO:0007669"/>
    <property type="project" value="UniProtKB-KW"/>
</dbReference>
<evidence type="ECO:0000313" key="4">
    <source>
        <dbReference type="Proteomes" id="UP001597079"/>
    </source>
</evidence>